<dbReference type="Gene3D" id="3.30.2300.20">
    <property type="match status" value="1"/>
</dbReference>
<dbReference type="EMBL" id="JAJEWP010000001">
    <property type="protein sequence ID" value="MCC2616009.1"/>
    <property type="molecule type" value="Genomic_DNA"/>
</dbReference>
<feature type="domain" description="Ribosomal RNA large subunit methyltransferase M THUMP-like" evidence="9">
    <location>
        <begin position="84"/>
        <end position="162"/>
    </location>
</feature>
<gene>
    <name evidence="6 10" type="primary">rlmM</name>
    <name evidence="10" type="ORF">LJ739_07125</name>
</gene>
<keyword evidence="4 6" id="KW-0808">Transferase</keyword>
<keyword evidence="11" id="KW-1185">Reference proteome</keyword>
<dbReference type="PANTHER" id="PTHR37524:SF2">
    <property type="entry name" value="RIBOSOMAL RNA METHYLTRANSFERASE FTSJ DOMAIN-CONTAINING PROTEIN"/>
    <property type="match status" value="1"/>
</dbReference>
<evidence type="ECO:0000256" key="1">
    <source>
        <dbReference type="ARBA" id="ARBA00022490"/>
    </source>
</evidence>
<dbReference type="InterPro" id="IPR011224">
    <property type="entry name" value="rRNA_MeTrfase_M"/>
</dbReference>
<comment type="subcellular location">
    <subcellularLocation>
        <location evidence="6">Cytoplasm</location>
    </subcellularLocation>
</comment>
<evidence type="ECO:0000313" key="10">
    <source>
        <dbReference type="EMBL" id="MCC2616009.1"/>
    </source>
</evidence>
<dbReference type="PANTHER" id="PTHR37524">
    <property type="entry name" value="RIBOSOMAL RNA LARGE SUBUNIT METHYLTRANSFERASE M"/>
    <property type="match status" value="1"/>
</dbReference>
<dbReference type="InterPro" id="IPR048646">
    <property type="entry name" value="RlmM_THUMP-like"/>
</dbReference>
<evidence type="ECO:0000259" key="8">
    <source>
        <dbReference type="Pfam" id="PF18125"/>
    </source>
</evidence>
<feature type="binding site" evidence="6">
    <location>
        <position position="275"/>
    </location>
    <ligand>
        <name>S-adenosyl-L-methionine</name>
        <dbReference type="ChEBI" id="CHEBI:59789"/>
    </ligand>
</feature>
<keyword evidence="3 6" id="KW-0489">Methyltransferase</keyword>
<comment type="subunit">
    <text evidence="6">Monomer.</text>
</comment>
<dbReference type="SUPFAM" id="SSF53335">
    <property type="entry name" value="S-adenosyl-L-methionine-dependent methyltransferases"/>
    <property type="match status" value="1"/>
</dbReference>
<dbReference type="InterPro" id="IPR029063">
    <property type="entry name" value="SAM-dependent_MTases_sf"/>
</dbReference>
<dbReference type="PIRSF" id="PIRSF028774">
    <property type="entry name" value="UCP028774"/>
    <property type="match status" value="1"/>
</dbReference>
<dbReference type="NCBIfam" id="NF008734">
    <property type="entry name" value="PRK11760.1"/>
    <property type="match status" value="1"/>
</dbReference>
<evidence type="ECO:0000256" key="2">
    <source>
        <dbReference type="ARBA" id="ARBA00022552"/>
    </source>
</evidence>
<reference evidence="10 11" key="1">
    <citation type="submission" date="2021-10" db="EMBL/GenBank/DDBJ databases">
        <title>Draft genome of Aestuariibacter halophilus JC2043.</title>
        <authorList>
            <person name="Emsley S.A."/>
            <person name="Pfannmuller K.M."/>
            <person name="Ushijima B."/>
            <person name="Saw J.H."/>
            <person name="Videau P."/>
        </authorList>
    </citation>
    <scope>NUCLEOTIDE SEQUENCE [LARGE SCALE GENOMIC DNA]</scope>
    <source>
        <strain evidence="10 11">JC2043</strain>
    </source>
</reference>
<evidence type="ECO:0000256" key="4">
    <source>
        <dbReference type="ARBA" id="ARBA00022679"/>
    </source>
</evidence>
<dbReference type="RefSeq" id="WP_229158542.1">
    <property type="nucleotide sequence ID" value="NZ_JAJEWP010000001.1"/>
</dbReference>
<feature type="active site" description="Proton acceptor" evidence="6">
    <location>
        <position position="304"/>
    </location>
</feature>
<dbReference type="Pfam" id="PF21239">
    <property type="entry name" value="RLMM_N"/>
    <property type="match status" value="1"/>
</dbReference>
<keyword evidence="1 6" id="KW-0963">Cytoplasm</keyword>
<feature type="binding site" evidence="6">
    <location>
        <position position="239"/>
    </location>
    <ligand>
        <name>S-adenosyl-L-methionine</name>
        <dbReference type="ChEBI" id="CHEBI:59789"/>
    </ligand>
</feature>
<accession>A0ABS8G686</accession>
<keyword evidence="2 6" id="KW-0698">rRNA processing</keyword>
<evidence type="ECO:0000259" key="7">
    <source>
        <dbReference type="Pfam" id="PF01728"/>
    </source>
</evidence>
<organism evidence="10 11">
    <name type="scientific">Fluctibacter halophilus</name>
    <dbReference type="NCBI Taxonomy" id="226011"/>
    <lineage>
        <taxon>Bacteria</taxon>
        <taxon>Pseudomonadati</taxon>
        <taxon>Pseudomonadota</taxon>
        <taxon>Gammaproteobacteria</taxon>
        <taxon>Alteromonadales</taxon>
        <taxon>Alteromonadaceae</taxon>
        <taxon>Fluctibacter</taxon>
    </lineage>
</organism>
<keyword evidence="5 6" id="KW-0949">S-adenosyl-L-methionine</keyword>
<comment type="similarity">
    <text evidence="6">Belongs to the class I-like SAM-binding methyltransferase superfamily. RNA methyltransferase RlmE family. RlmM subfamily.</text>
</comment>
<dbReference type="Gene3D" id="3.40.50.150">
    <property type="entry name" value="Vaccinia Virus protein VP39"/>
    <property type="match status" value="1"/>
</dbReference>
<comment type="function">
    <text evidence="6">Catalyzes the 2'-O-methylation at nucleotide C2498 in 23S rRNA.</text>
</comment>
<feature type="binding site" evidence="6">
    <location>
        <position position="259"/>
    </location>
    <ligand>
        <name>S-adenosyl-L-methionine</name>
        <dbReference type="ChEBI" id="CHEBI:59789"/>
    </ligand>
</feature>
<dbReference type="EC" id="2.1.1.186" evidence="6"/>
<dbReference type="Gene3D" id="3.30.70.2810">
    <property type="match status" value="1"/>
</dbReference>
<comment type="caution">
    <text evidence="10">The sequence shown here is derived from an EMBL/GenBank/DDBJ whole genome shotgun (WGS) entry which is preliminary data.</text>
</comment>
<dbReference type="GO" id="GO:0008168">
    <property type="term" value="F:methyltransferase activity"/>
    <property type="evidence" value="ECO:0007669"/>
    <property type="project" value="UniProtKB-KW"/>
</dbReference>
<evidence type="ECO:0000256" key="5">
    <source>
        <dbReference type="ARBA" id="ARBA00022691"/>
    </source>
</evidence>
<feature type="domain" description="Ribosomal RNA methyltransferase FtsJ" evidence="7">
    <location>
        <begin position="185"/>
        <end position="277"/>
    </location>
</feature>
<feature type="binding site" evidence="6">
    <location>
        <position position="187"/>
    </location>
    <ligand>
        <name>S-adenosyl-L-methionine</name>
        <dbReference type="ChEBI" id="CHEBI:59789"/>
    </ligand>
</feature>
<dbReference type="GO" id="GO:0032259">
    <property type="term" value="P:methylation"/>
    <property type="evidence" value="ECO:0007669"/>
    <property type="project" value="UniProtKB-KW"/>
</dbReference>
<dbReference type="Pfam" id="PF18125">
    <property type="entry name" value="RlmM_FDX"/>
    <property type="match status" value="1"/>
</dbReference>
<dbReference type="Proteomes" id="UP001520878">
    <property type="component" value="Unassembled WGS sequence"/>
</dbReference>
<dbReference type="Pfam" id="PF01728">
    <property type="entry name" value="FtsJ"/>
    <property type="match status" value="1"/>
</dbReference>
<evidence type="ECO:0000256" key="3">
    <source>
        <dbReference type="ARBA" id="ARBA00022603"/>
    </source>
</evidence>
<dbReference type="InterPro" id="IPR002877">
    <property type="entry name" value="RNA_MeTrfase_FtsJ_dom"/>
</dbReference>
<dbReference type="HAMAP" id="MF_01551">
    <property type="entry name" value="23SrRNA_methyltr_M"/>
    <property type="match status" value="1"/>
</dbReference>
<comment type="catalytic activity">
    <reaction evidence="6">
        <text>cytidine(2498) in 23S rRNA + S-adenosyl-L-methionine = 2'-O-methylcytidine(2498) in 23S rRNA + S-adenosyl-L-homocysteine + H(+)</text>
        <dbReference type="Rhea" id="RHEA:42788"/>
        <dbReference type="Rhea" id="RHEA-COMP:10244"/>
        <dbReference type="Rhea" id="RHEA-COMP:10245"/>
        <dbReference type="ChEBI" id="CHEBI:15378"/>
        <dbReference type="ChEBI" id="CHEBI:57856"/>
        <dbReference type="ChEBI" id="CHEBI:59789"/>
        <dbReference type="ChEBI" id="CHEBI:74495"/>
        <dbReference type="ChEBI" id="CHEBI:82748"/>
        <dbReference type="EC" id="2.1.1.186"/>
    </reaction>
</comment>
<feature type="domain" description="RlmM ferredoxin-like" evidence="8">
    <location>
        <begin position="1"/>
        <end position="71"/>
    </location>
</feature>
<feature type="binding site" evidence="6">
    <location>
        <begin position="220"/>
        <end position="223"/>
    </location>
    <ligand>
        <name>S-adenosyl-L-methionine</name>
        <dbReference type="ChEBI" id="CHEBI:59789"/>
    </ligand>
</feature>
<name>A0ABS8G686_9ALTE</name>
<proteinExistence type="inferred from homology"/>
<protein>
    <recommendedName>
        <fullName evidence="6">Ribosomal RNA large subunit methyltransferase M</fullName>
        <ecNumber evidence="6">2.1.1.186</ecNumber>
    </recommendedName>
    <alternativeName>
        <fullName evidence="6">23S rRNA (cytidine2498-2'-O)-methyltransferase</fullName>
    </alternativeName>
    <alternativeName>
        <fullName evidence="6">23S rRNA 2'-O-ribose methyltransferase RlmM</fullName>
    </alternativeName>
</protein>
<evidence type="ECO:0000256" key="6">
    <source>
        <dbReference type="HAMAP-Rule" id="MF_01551"/>
    </source>
</evidence>
<dbReference type="InterPro" id="IPR040739">
    <property type="entry name" value="RlmM_FDX"/>
</dbReference>
<evidence type="ECO:0000313" key="11">
    <source>
        <dbReference type="Proteomes" id="UP001520878"/>
    </source>
</evidence>
<sequence length="360" mass="40680">MNSLVAYCRAGFESDTAQEIETRAAEQGLYGYSQFVRNSGFVQFCCYQDEDAQTFAERIAVRELIFARQLFVCVAQLTALDPSDRIGPLLAAVDDWPLAGEVVVEFPDTTEGRELAKFCRKFTVPLRQALRKKGHLTAKERTDKARMHAFFTQSDTVYWGYSLAGQRCPNVMGIQRLKFPSDAPSRSTLKLEEALHAFIPAAQWPERLRPGMTAVDLGACPGGWTYQMVKREISVYAVDNGAMDEALMATGLVSYHAEDGFKFSPPQPVNWLICDMIEQPQRVAELMARWVAIGRCQEAIFNLKLPMKKRYDSVQTALQIIRDVLTEHRKTARIQAKHLYHDREEITVHLRAADAARAHA</sequence>
<evidence type="ECO:0000259" key="9">
    <source>
        <dbReference type="Pfam" id="PF21239"/>
    </source>
</evidence>